<dbReference type="InterPro" id="IPR059153">
    <property type="entry name" value="NSD_PHD-1st"/>
</dbReference>
<accession>A0ABC8S0Y3</accession>
<protein>
    <recommendedName>
        <fullName evidence="7">PHD-type domain-containing protein</fullName>
    </recommendedName>
</protein>
<dbReference type="InterPro" id="IPR011011">
    <property type="entry name" value="Znf_FYVE_PHD"/>
</dbReference>
<sequence length="872" mass="96201">MANDTKSDELLVSSIRSGNKREFALMMKQQSECAVLLGRKRVTRSQTGVLINGALNNSSHKNVKSCDLKERKNDAKMTSLDDELMADLEKLVNDEVVVNDNGNEIGYDKEKLDMVGEEEEPKSDVVDFTSDDERKSNLVQSAIREEEPIEVAQKPIYEVEIKSEKGLENESVDATRVNIGEEVSDKGLESMCEDLPKTEDQVKQSKSVKFPINESVEKVQVETPFTELGNTVGCSVLVGDGIGQSTLVEKPMRRITRSLLKSKGRVSEASGTNHVKTDEVAESDVLSAAVNPAKKLEMKMSKKVELKRSPTNLKELLGTGLLEGIAVRYICGLMVRGSSETGLQGIIKGSGILCFCDRCNGTEVVTPNQFELHAGGRNRHPPEYIYLENGSTLRDVLSACKNALPDSLEATIQMATAGLPGKNPSFCLYCKGSVPEAVTGKTMLLCNSCVVLKESQPCSAQMSDNNYRSPISVSVTKSSNRLCCSSQTKGSGRLTRKDLRMHKLVFEEEGLPEGTALGYYGRGQKLLEGYKKGFGIFCLCCNSEVLLLPANHILSAYYVDLLYLFEQVSPSQFEAHAGWASRRKPFQYIYTSNGVSLHEYSISLSKDRKFSAEENDDLCSICADGGDLLCCDTCPRAFHTVCISLPSIPQGKWYCKYCENMFQKEKFVEHNANAVAAGRVAGIDALEQLNKRCIRIVETVEAEVGGCMLCRGHDFSKSGFGPRTVILCDQCEKEYHVGCLKEHNVDDLKELPKGKWFCGTDCNRIHSALQKLLADGEEKLPYSLLDVIKKKQKEKGSEGSIDLDVRWRLLCGKMASDESRLLLSNAVAIFHEIGNTAANCVECGYEQEQSGLKGNTTMGFLGFILTQESWEN</sequence>
<evidence type="ECO:0000256" key="1">
    <source>
        <dbReference type="ARBA" id="ARBA00004123"/>
    </source>
</evidence>
<dbReference type="InterPro" id="IPR001965">
    <property type="entry name" value="Znf_PHD"/>
</dbReference>
<feature type="domain" description="PHD-type" evidence="7">
    <location>
        <begin position="616"/>
        <end position="661"/>
    </location>
</feature>
<dbReference type="PANTHER" id="PTHR47025">
    <property type="entry name" value="AUTOIMMUNE REGULATOR"/>
    <property type="match status" value="1"/>
</dbReference>
<dbReference type="InterPro" id="IPR019786">
    <property type="entry name" value="Zinc_finger_PHD-type_CS"/>
</dbReference>
<dbReference type="Gene3D" id="3.30.40.10">
    <property type="entry name" value="Zinc/RING finger domain, C3HC4 (zinc finger)"/>
    <property type="match status" value="2"/>
</dbReference>
<dbReference type="Pfam" id="PF16135">
    <property type="entry name" value="TDBD"/>
    <property type="match status" value="2"/>
</dbReference>
<evidence type="ECO:0000259" key="7">
    <source>
        <dbReference type="PROSITE" id="PS50016"/>
    </source>
</evidence>
<dbReference type="Pfam" id="PF23011">
    <property type="entry name" value="PHD-1st_NSD"/>
    <property type="match status" value="1"/>
</dbReference>
<evidence type="ECO:0000313" key="8">
    <source>
        <dbReference type="EMBL" id="CAK9150475.1"/>
    </source>
</evidence>
<dbReference type="InterPro" id="IPR032308">
    <property type="entry name" value="TDBD"/>
</dbReference>
<keyword evidence="3 6" id="KW-0863">Zinc-finger</keyword>
<dbReference type="FunFam" id="3.30.40.10:FF:000494">
    <property type="entry name" value="Acyl-CoA N-acyltransferase with RING/FYVE/PHD-type zinc finger domain"/>
    <property type="match status" value="1"/>
</dbReference>
<dbReference type="Proteomes" id="UP001642360">
    <property type="component" value="Unassembled WGS sequence"/>
</dbReference>
<comment type="caution">
    <text evidence="8">The sequence shown here is derived from an EMBL/GenBank/DDBJ whole genome shotgun (WGS) entry which is preliminary data.</text>
</comment>
<evidence type="ECO:0000256" key="3">
    <source>
        <dbReference type="ARBA" id="ARBA00022771"/>
    </source>
</evidence>
<comment type="subcellular location">
    <subcellularLocation>
        <location evidence="1">Nucleus</location>
    </subcellularLocation>
</comment>
<dbReference type="InterPro" id="IPR019787">
    <property type="entry name" value="Znf_PHD-finger"/>
</dbReference>
<dbReference type="GO" id="GO:0008270">
    <property type="term" value="F:zinc ion binding"/>
    <property type="evidence" value="ECO:0007669"/>
    <property type="project" value="UniProtKB-KW"/>
</dbReference>
<keyword evidence="5" id="KW-0539">Nucleus</keyword>
<dbReference type="SMART" id="SM00249">
    <property type="entry name" value="PHD"/>
    <property type="match status" value="2"/>
</dbReference>
<keyword evidence="2" id="KW-0479">Metal-binding</keyword>
<dbReference type="PANTHER" id="PTHR47025:SF2">
    <property type="entry name" value="AUTOIMMUNE REGULATOR"/>
    <property type="match status" value="1"/>
</dbReference>
<evidence type="ECO:0000313" key="9">
    <source>
        <dbReference type="Proteomes" id="UP001642360"/>
    </source>
</evidence>
<evidence type="ECO:0000256" key="5">
    <source>
        <dbReference type="ARBA" id="ARBA00023242"/>
    </source>
</evidence>
<dbReference type="AlphaFoldDB" id="A0ABC8S0Y3"/>
<dbReference type="FunFam" id="3.30.40.10:FF:000506">
    <property type="entry name" value="Acyl-CoA N-acyltransferase with RING/FYVE/PHD-type zinc finger domain"/>
    <property type="match status" value="1"/>
</dbReference>
<dbReference type="EMBL" id="CAUOFW020002047">
    <property type="protein sequence ID" value="CAK9150475.1"/>
    <property type="molecule type" value="Genomic_DNA"/>
</dbReference>
<keyword evidence="9" id="KW-1185">Reference proteome</keyword>
<dbReference type="PROSITE" id="PS50016">
    <property type="entry name" value="ZF_PHD_2"/>
    <property type="match status" value="1"/>
</dbReference>
<organism evidence="8 9">
    <name type="scientific">Ilex paraguariensis</name>
    <name type="common">yerba mate</name>
    <dbReference type="NCBI Taxonomy" id="185542"/>
    <lineage>
        <taxon>Eukaryota</taxon>
        <taxon>Viridiplantae</taxon>
        <taxon>Streptophyta</taxon>
        <taxon>Embryophyta</taxon>
        <taxon>Tracheophyta</taxon>
        <taxon>Spermatophyta</taxon>
        <taxon>Magnoliopsida</taxon>
        <taxon>eudicotyledons</taxon>
        <taxon>Gunneridae</taxon>
        <taxon>Pentapetalae</taxon>
        <taxon>asterids</taxon>
        <taxon>campanulids</taxon>
        <taxon>Aquifoliales</taxon>
        <taxon>Aquifoliaceae</taxon>
        <taxon>Ilex</taxon>
    </lineage>
</organism>
<gene>
    <name evidence="8" type="ORF">ILEXP_LOCUS18633</name>
</gene>
<dbReference type="InterPro" id="IPR013083">
    <property type="entry name" value="Znf_RING/FYVE/PHD"/>
</dbReference>
<evidence type="ECO:0000256" key="2">
    <source>
        <dbReference type="ARBA" id="ARBA00022723"/>
    </source>
</evidence>
<dbReference type="GO" id="GO:0005634">
    <property type="term" value="C:nucleus"/>
    <property type="evidence" value="ECO:0007669"/>
    <property type="project" value="UniProtKB-SubCell"/>
</dbReference>
<reference evidence="8 9" key="1">
    <citation type="submission" date="2024-02" db="EMBL/GenBank/DDBJ databases">
        <authorList>
            <person name="Vignale AGUSTIN F."/>
            <person name="Sosa J E."/>
            <person name="Modenutti C."/>
        </authorList>
    </citation>
    <scope>NUCLEOTIDE SEQUENCE [LARGE SCALE GENOMIC DNA]</scope>
</reference>
<evidence type="ECO:0000256" key="6">
    <source>
        <dbReference type="PROSITE-ProRule" id="PRU00146"/>
    </source>
</evidence>
<dbReference type="CDD" id="cd15539">
    <property type="entry name" value="PHD1_AIRE"/>
    <property type="match status" value="1"/>
</dbReference>
<proteinExistence type="predicted"/>
<name>A0ABC8S0Y3_9AQUA</name>
<keyword evidence="4" id="KW-0862">Zinc</keyword>
<dbReference type="SUPFAM" id="SSF57903">
    <property type="entry name" value="FYVE/PHD zinc finger"/>
    <property type="match status" value="2"/>
</dbReference>
<evidence type="ECO:0000256" key="4">
    <source>
        <dbReference type="ARBA" id="ARBA00022833"/>
    </source>
</evidence>
<dbReference type="PROSITE" id="PS01359">
    <property type="entry name" value="ZF_PHD_1"/>
    <property type="match status" value="1"/>
</dbReference>